<keyword evidence="1" id="KW-0175">Coiled coil</keyword>
<protein>
    <recommendedName>
        <fullName evidence="3">Plastocyanin-like domain-containing protein</fullName>
    </recommendedName>
</protein>
<dbReference type="EMBL" id="HG670306">
    <property type="protein sequence ID" value="CDM84739.1"/>
    <property type="molecule type" value="Genomic_DNA"/>
</dbReference>
<evidence type="ECO:0000256" key="2">
    <source>
        <dbReference type="SAM" id="MobiDB-lite"/>
    </source>
</evidence>
<dbReference type="HOGENOM" id="CLU_988395_0_0_1"/>
<dbReference type="AlphaFoldDB" id="A0A077RWI5"/>
<dbReference type="InterPro" id="IPR001117">
    <property type="entry name" value="Cu-oxidase_2nd"/>
</dbReference>
<sequence>MSAAIRSVSRRLATAGAVHGAQGGTLAVAAPVRRPVITLPARGYSASSAGITSIAKETGQRLYKAVLRSTPFMASVTTYATVVSAVGYWVIETVEGGVNKKLVEQNNTLAVKLEAEKVKREGFQSIATHAHQESARRIDESMFDVRLQLNKLFLRWLEGHEVNLKRMKDMEQRIDALTREVDALKKSPSAKCNYVEDGMDIYSGNSYSVLLTTDQDPSSNYWVSIKARAGSGPALNYQPNRGFKLLAIAPPLTPAWNDTAHNKAFMSHDPDQSSGRHAPNRR</sequence>
<proteinExistence type="predicted"/>
<feature type="region of interest" description="Disordered" evidence="2">
    <location>
        <begin position="262"/>
        <end position="282"/>
    </location>
</feature>
<feature type="coiled-coil region" evidence="1">
    <location>
        <begin position="160"/>
        <end position="187"/>
    </location>
</feature>
<feature type="domain" description="Plastocyanin-like" evidence="3">
    <location>
        <begin position="197"/>
        <end position="234"/>
    </location>
</feature>
<evidence type="ECO:0000259" key="3">
    <source>
        <dbReference type="Pfam" id="PF00394"/>
    </source>
</evidence>
<name>A0A077RWI5_WHEAT</name>
<dbReference type="Gene3D" id="2.60.40.420">
    <property type="entry name" value="Cupredoxins - blue copper proteins"/>
    <property type="match status" value="1"/>
</dbReference>
<reference evidence="4" key="1">
    <citation type="journal article" date="2014" name="Science">
        <title>Structural and functional partitioning of bread wheat chromosome 3B.</title>
        <authorList>
            <person name="Choulet F."/>
            <person name="Alberti A."/>
            <person name="Theil S."/>
            <person name="Glover N."/>
            <person name="Barbe V."/>
            <person name="Daron J."/>
            <person name="Pingault L."/>
            <person name="Sourdille P."/>
            <person name="Couloux A."/>
            <person name="Paux E."/>
            <person name="Leroy P."/>
            <person name="Mangenot S."/>
            <person name="Guilhot N."/>
            <person name="Le Gouis J."/>
            <person name="Balfourier F."/>
            <person name="Alaux M."/>
            <person name="Jamilloux V."/>
            <person name="Poulain J."/>
            <person name="Durand C."/>
            <person name="Bellec A."/>
            <person name="Gaspin C."/>
            <person name="Safar J."/>
            <person name="Dolezel J."/>
            <person name="Rogers J."/>
            <person name="Vandepoele K."/>
            <person name="Aury J.M."/>
            <person name="Mayer K."/>
            <person name="Berges H."/>
            <person name="Quesneville H."/>
            <person name="Wincker P."/>
            <person name="Feuillet C."/>
        </authorList>
    </citation>
    <scope>NUCLEOTIDE SEQUENCE</scope>
</reference>
<dbReference type="InterPro" id="IPR008972">
    <property type="entry name" value="Cupredoxin"/>
</dbReference>
<dbReference type="Pfam" id="PF00394">
    <property type="entry name" value="Cu-oxidase"/>
    <property type="match status" value="1"/>
</dbReference>
<organism evidence="4">
    <name type="scientific">Triticum aestivum</name>
    <name type="common">Wheat</name>
    <dbReference type="NCBI Taxonomy" id="4565"/>
    <lineage>
        <taxon>Eukaryota</taxon>
        <taxon>Viridiplantae</taxon>
        <taxon>Streptophyta</taxon>
        <taxon>Embryophyta</taxon>
        <taxon>Tracheophyta</taxon>
        <taxon>Spermatophyta</taxon>
        <taxon>Magnoliopsida</taxon>
        <taxon>Liliopsida</taxon>
        <taxon>Poales</taxon>
        <taxon>Poaceae</taxon>
        <taxon>BOP clade</taxon>
        <taxon>Pooideae</taxon>
        <taxon>Triticodae</taxon>
        <taxon>Triticeae</taxon>
        <taxon>Triticinae</taxon>
        <taxon>Triticum</taxon>
    </lineage>
</organism>
<gene>
    <name evidence="4" type="ORF">TRAES_3BF013300070CFD_c1</name>
</gene>
<evidence type="ECO:0000256" key="1">
    <source>
        <dbReference type="SAM" id="Coils"/>
    </source>
</evidence>
<evidence type="ECO:0000313" key="4">
    <source>
        <dbReference type="EMBL" id="CDM84739.1"/>
    </source>
</evidence>
<accession>A0A077RWI5</accession>